<gene>
    <name evidence="9" type="ORF">SEUCBS140593_010164</name>
</gene>
<dbReference type="Pfam" id="PF04082">
    <property type="entry name" value="Fungal_trans"/>
    <property type="match status" value="1"/>
</dbReference>
<keyword evidence="4" id="KW-0863">Zinc-finger</keyword>
<dbReference type="InterPro" id="IPR051059">
    <property type="entry name" value="VerF-like"/>
</dbReference>
<keyword evidence="2" id="KW-0479">Metal-binding</keyword>
<evidence type="ECO:0000313" key="9">
    <source>
        <dbReference type="EMBL" id="CAK7237854.1"/>
    </source>
</evidence>
<evidence type="ECO:0000256" key="3">
    <source>
        <dbReference type="ARBA" id="ARBA00022737"/>
    </source>
</evidence>
<dbReference type="PANTHER" id="PTHR40626">
    <property type="entry name" value="MIP31509P"/>
    <property type="match status" value="1"/>
</dbReference>
<dbReference type="EMBL" id="CAWUHD010000195">
    <property type="protein sequence ID" value="CAK7237854.1"/>
    <property type="molecule type" value="Genomic_DNA"/>
</dbReference>
<evidence type="ECO:0000256" key="6">
    <source>
        <dbReference type="ARBA" id="ARBA00023242"/>
    </source>
</evidence>
<evidence type="ECO:0000259" key="8">
    <source>
        <dbReference type="Pfam" id="PF04082"/>
    </source>
</evidence>
<feature type="region of interest" description="Disordered" evidence="7">
    <location>
        <begin position="94"/>
        <end position="147"/>
    </location>
</feature>
<reference evidence="9 10" key="1">
    <citation type="submission" date="2024-01" db="EMBL/GenBank/DDBJ databases">
        <authorList>
            <person name="Allen C."/>
            <person name="Tagirdzhanova G."/>
        </authorList>
    </citation>
    <scope>NUCLEOTIDE SEQUENCE [LARGE SCALE GENOMIC DNA]</scope>
</reference>
<keyword evidence="5" id="KW-0862">Zinc</keyword>
<accession>A0ABP0D354</accession>
<evidence type="ECO:0000313" key="10">
    <source>
        <dbReference type="Proteomes" id="UP001642482"/>
    </source>
</evidence>
<keyword evidence="10" id="KW-1185">Reference proteome</keyword>
<evidence type="ECO:0000256" key="4">
    <source>
        <dbReference type="ARBA" id="ARBA00022771"/>
    </source>
</evidence>
<feature type="compositionally biased region" description="Low complexity" evidence="7">
    <location>
        <begin position="36"/>
        <end position="51"/>
    </location>
</feature>
<comment type="subcellular location">
    <subcellularLocation>
        <location evidence="1">Nucleus</location>
    </subcellularLocation>
</comment>
<evidence type="ECO:0000256" key="1">
    <source>
        <dbReference type="ARBA" id="ARBA00004123"/>
    </source>
</evidence>
<evidence type="ECO:0000256" key="5">
    <source>
        <dbReference type="ARBA" id="ARBA00022833"/>
    </source>
</evidence>
<feature type="compositionally biased region" description="Low complexity" evidence="7">
    <location>
        <begin position="131"/>
        <end position="145"/>
    </location>
</feature>
<sequence>MSNADAGVASAAPGRNSTEMGSTSVAPLHAEHNHEPLPTVPLSPTSLHSSHMTQEDTSSHTGALCVPSTLNHLQHVPLNSPFPVRGESLREPLQSDYSMPAPMPMTQDASASQPLPAPRVAQATQPSPTYSDVAASAGDTSSAASRRTLLLRSPDMFRSMRDFMPDHATSGLTAENMDSATFDNPFFLEDALIPDLSLNPADDSFLGLNVMDAVALPPVSLHTDLFVGGNVQGSGGLLSAIPFSSTTAAAPAATANDLYLQGPWATVNSSQRHATFHEHENEHGHARQQGSDSRDRQQKDRRDGRGEVSSQHGRSILRITANDISILEENITAADVYNMQPDLKMPTASAVMRALNAYMQYFDPHTPIIHWPTFSIANSQPALILAMIAIGARHLSEFGLAERAYDAAVVLLSQHEIEASWCDEQQLSLWPIQATLLCAQFGAFCDDKARARRAQYQLSFASTMLRHGLDAVSRLKMMPVVDWSTWIYLQTYSRLASWATILFAIVLSYDPNTSCIITNQPFELPMPKDRNMWCARSSHEWKQQCDEEDGVHHLGETIGRANSSSSSRSSSTDTRVLNTGGGEIGLFTASKMLLQGETVPVQVTSFGLLVLIGAILSYICSHERLSVGLGDVFRSDFTARMEQSLATWEQMWRAHPLAEQVPSRLGDSLMADCLSLLGSARYHLYVGKHLLGLKSIAVDPQSLFHPEQFWQASTGATTDVCKAVRYAANSWLVRIKIGLALLERMAALEFGGHALVTAYEGALILSWWLALDERRRMAFTEVAGPRERTLDQIFEEIFELLAEQGLVFTNQPRYFAPIIFYRRLMAPAFWTYGMTMAQNLENFSLRLGQM</sequence>
<feature type="region of interest" description="Disordered" evidence="7">
    <location>
        <begin position="1"/>
        <end position="64"/>
    </location>
</feature>
<keyword evidence="6" id="KW-0539">Nucleus</keyword>
<proteinExistence type="predicted"/>
<dbReference type="Proteomes" id="UP001642482">
    <property type="component" value="Unassembled WGS sequence"/>
</dbReference>
<name>A0ABP0D354_9PEZI</name>
<dbReference type="InterPro" id="IPR007219">
    <property type="entry name" value="XnlR_reg_dom"/>
</dbReference>
<evidence type="ECO:0000256" key="2">
    <source>
        <dbReference type="ARBA" id="ARBA00022723"/>
    </source>
</evidence>
<dbReference type="CDD" id="cd12148">
    <property type="entry name" value="fungal_TF_MHR"/>
    <property type="match status" value="1"/>
</dbReference>
<feature type="compositionally biased region" description="Polar residues" evidence="7">
    <location>
        <begin position="15"/>
        <end position="25"/>
    </location>
</feature>
<feature type="region of interest" description="Disordered" evidence="7">
    <location>
        <begin position="557"/>
        <end position="577"/>
    </location>
</feature>
<feature type="compositionally biased region" description="Basic and acidic residues" evidence="7">
    <location>
        <begin position="275"/>
        <end position="285"/>
    </location>
</feature>
<keyword evidence="3" id="KW-0677">Repeat</keyword>
<comment type="caution">
    <text evidence="9">The sequence shown here is derived from an EMBL/GenBank/DDBJ whole genome shotgun (WGS) entry which is preliminary data.</text>
</comment>
<protein>
    <recommendedName>
        <fullName evidence="8">Xylanolytic transcriptional activator regulatory domain-containing protein</fullName>
    </recommendedName>
</protein>
<feature type="region of interest" description="Disordered" evidence="7">
    <location>
        <begin position="271"/>
        <end position="312"/>
    </location>
</feature>
<feature type="domain" description="Xylanolytic transcriptional activator regulatory" evidence="8">
    <location>
        <begin position="355"/>
        <end position="560"/>
    </location>
</feature>
<feature type="compositionally biased region" description="Basic and acidic residues" evidence="7">
    <location>
        <begin position="292"/>
        <end position="306"/>
    </location>
</feature>
<organism evidence="9 10">
    <name type="scientific">Sporothrix eucalyptigena</name>
    <dbReference type="NCBI Taxonomy" id="1812306"/>
    <lineage>
        <taxon>Eukaryota</taxon>
        <taxon>Fungi</taxon>
        <taxon>Dikarya</taxon>
        <taxon>Ascomycota</taxon>
        <taxon>Pezizomycotina</taxon>
        <taxon>Sordariomycetes</taxon>
        <taxon>Sordariomycetidae</taxon>
        <taxon>Ophiostomatales</taxon>
        <taxon>Ophiostomataceae</taxon>
        <taxon>Sporothrix</taxon>
    </lineage>
</organism>
<evidence type="ECO:0000256" key="7">
    <source>
        <dbReference type="SAM" id="MobiDB-lite"/>
    </source>
</evidence>
<dbReference type="PANTHER" id="PTHR40626:SF34">
    <property type="entry name" value="ZINC FINGER PROTEIN YGR067C"/>
    <property type="match status" value="1"/>
</dbReference>